<sequence length="477" mass="52534">MSNRKKSIGPSTRSSYHDPSIDSSVKPLHDYQQLLISAIGVNCIISQAAPKLTKRSDETAASTTSMGLADFSMLLFVTGVYIRMMHSTMSKFLGLETYITAASLVMADYAVLLLINTRYIGVFIIPLILLVFIAALCTKLWDKSSPYILRDYRSSRVSQLHVPNTERLLKLATLPCWLQLLSSTILNPENEQQDDTIVFSQFLQFFSSALGALAVMVAKLPAGVSPGAAQVLPVLQKTCIVLLLITVHTMAAEWIGEDVIVACMPGLVAVLVWFTVHFDHDARNATAVSVDNVLSYRSQAVAILSSAVGLLAYLTGSYAAYERELVESRCRWSLCMVSSSSALSHVNLWMLQHWPERTFHLEELLKLFRFCRKICLSVTLVLALMSIGGWVRNLIAGSIAIVSALVGFALFVTMDHKPEPRNVGRTRRNPARSPVVAEDQNPSSQRFSKECRPSGGFFAPALESFGNLIDRNLGIAN</sequence>
<feature type="transmembrane region" description="Helical" evidence="2">
    <location>
        <begin position="394"/>
        <end position="412"/>
    </location>
</feature>
<feature type="region of interest" description="Disordered" evidence="1">
    <location>
        <begin position="421"/>
        <end position="449"/>
    </location>
</feature>
<evidence type="ECO:0000313" key="3">
    <source>
        <dbReference type="EnsemblPlants" id="OGLUM01G16280.1"/>
    </source>
</evidence>
<dbReference type="Gramene" id="OGLUM01G16280.1">
    <property type="protein sequence ID" value="OGLUM01G16280.1"/>
    <property type="gene ID" value="OGLUM01G16280"/>
</dbReference>
<keyword evidence="2" id="KW-1133">Transmembrane helix</keyword>
<dbReference type="AlphaFoldDB" id="A0A0D9Y809"/>
<feature type="region of interest" description="Disordered" evidence="1">
    <location>
        <begin position="1"/>
        <end position="20"/>
    </location>
</feature>
<dbReference type="Proteomes" id="UP000026961">
    <property type="component" value="Chromosome 1"/>
</dbReference>
<evidence type="ECO:0008006" key="5">
    <source>
        <dbReference type="Google" id="ProtNLM"/>
    </source>
</evidence>
<feature type="transmembrane region" description="Helical" evidence="2">
    <location>
        <begin position="93"/>
        <end position="114"/>
    </location>
</feature>
<evidence type="ECO:0000256" key="2">
    <source>
        <dbReference type="SAM" id="Phobius"/>
    </source>
</evidence>
<dbReference type="eggNOG" id="ENOG502R800">
    <property type="taxonomic scope" value="Eukaryota"/>
</dbReference>
<keyword evidence="2" id="KW-0472">Membrane</keyword>
<feature type="transmembrane region" description="Helical" evidence="2">
    <location>
        <begin position="298"/>
        <end position="321"/>
    </location>
</feature>
<feature type="transmembrane region" description="Helical" evidence="2">
    <location>
        <begin position="259"/>
        <end position="278"/>
    </location>
</feature>
<name>A0A0D9Y809_9ORYZ</name>
<protein>
    <recommendedName>
        <fullName evidence="5">Transmembrane protein</fullName>
    </recommendedName>
</protein>
<keyword evidence="4" id="KW-1185">Reference proteome</keyword>
<feature type="transmembrane region" description="Helical" evidence="2">
    <location>
        <begin position="120"/>
        <end position="141"/>
    </location>
</feature>
<feature type="transmembrane region" description="Helical" evidence="2">
    <location>
        <begin position="228"/>
        <end position="247"/>
    </location>
</feature>
<dbReference type="EnsemblPlants" id="OGLUM01G16280.1">
    <property type="protein sequence ID" value="OGLUM01G16280.1"/>
    <property type="gene ID" value="OGLUM01G16280"/>
</dbReference>
<feature type="transmembrane region" description="Helical" evidence="2">
    <location>
        <begin position="370"/>
        <end position="388"/>
    </location>
</feature>
<evidence type="ECO:0000256" key="1">
    <source>
        <dbReference type="SAM" id="MobiDB-lite"/>
    </source>
</evidence>
<reference evidence="3" key="2">
    <citation type="submission" date="2015-04" db="UniProtKB">
        <authorList>
            <consortium name="EnsemblPlants"/>
        </authorList>
    </citation>
    <scope>IDENTIFICATION</scope>
</reference>
<dbReference type="HOGENOM" id="CLU_553639_0_0_1"/>
<keyword evidence="2" id="KW-0812">Transmembrane</keyword>
<reference evidence="3" key="1">
    <citation type="submission" date="2013-08" db="EMBL/GenBank/DDBJ databases">
        <title>Oryza genome evolution.</title>
        <authorList>
            <person name="Wing R.A."/>
            <person name="Panaud O."/>
            <person name="Oliveira A.C."/>
        </authorList>
    </citation>
    <scope>NUCLEOTIDE SEQUENCE</scope>
</reference>
<reference evidence="3" key="3">
    <citation type="submission" date="2018-05" db="EMBL/GenBank/DDBJ databases">
        <title>OgluRS3 (Oryza glumaepatula Reference Sequence Version 3).</title>
        <authorList>
            <person name="Zhang J."/>
            <person name="Kudrna D."/>
            <person name="Lee S."/>
            <person name="Talag J."/>
            <person name="Welchert J."/>
            <person name="Wing R.A."/>
        </authorList>
    </citation>
    <scope>NUCLEOTIDE SEQUENCE [LARGE SCALE GENOMIC DNA]</scope>
</reference>
<proteinExistence type="predicted"/>
<organism evidence="3">
    <name type="scientific">Oryza glumipatula</name>
    <dbReference type="NCBI Taxonomy" id="40148"/>
    <lineage>
        <taxon>Eukaryota</taxon>
        <taxon>Viridiplantae</taxon>
        <taxon>Streptophyta</taxon>
        <taxon>Embryophyta</taxon>
        <taxon>Tracheophyta</taxon>
        <taxon>Spermatophyta</taxon>
        <taxon>Magnoliopsida</taxon>
        <taxon>Liliopsida</taxon>
        <taxon>Poales</taxon>
        <taxon>Poaceae</taxon>
        <taxon>BOP clade</taxon>
        <taxon>Oryzoideae</taxon>
        <taxon>Oryzeae</taxon>
        <taxon>Oryzinae</taxon>
        <taxon>Oryza</taxon>
    </lineage>
</organism>
<accession>A0A0D9Y809</accession>
<feature type="transmembrane region" description="Helical" evidence="2">
    <location>
        <begin position="202"/>
        <end position="222"/>
    </location>
</feature>
<evidence type="ECO:0000313" key="4">
    <source>
        <dbReference type="Proteomes" id="UP000026961"/>
    </source>
</evidence>